<protein>
    <recommendedName>
        <fullName evidence="9">ENTH domain-containing protein</fullName>
    </recommendedName>
</protein>
<evidence type="ECO:0000256" key="8">
    <source>
        <dbReference type="ARBA" id="ARBA00023329"/>
    </source>
</evidence>
<dbReference type="GO" id="GO:0000149">
    <property type="term" value="F:SNARE binding"/>
    <property type="evidence" value="ECO:0007669"/>
    <property type="project" value="TreeGrafter"/>
</dbReference>
<organism evidence="10 11">
    <name type="scientific">Saponaria officinalis</name>
    <name type="common">Common soapwort</name>
    <name type="synonym">Lychnis saponaria</name>
    <dbReference type="NCBI Taxonomy" id="3572"/>
    <lineage>
        <taxon>Eukaryota</taxon>
        <taxon>Viridiplantae</taxon>
        <taxon>Streptophyta</taxon>
        <taxon>Embryophyta</taxon>
        <taxon>Tracheophyta</taxon>
        <taxon>Spermatophyta</taxon>
        <taxon>Magnoliopsida</taxon>
        <taxon>eudicotyledons</taxon>
        <taxon>Gunneridae</taxon>
        <taxon>Pentapetalae</taxon>
        <taxon>Caryophyllales</taxon>
        <taxon>Caryophyllaceae</taxon>
        <taxon>Caryophylleae</taxon>
        <taxon>Saponaria</taxon>
    </lineage>
</organism>
<evidence type="ECO:0000256" key="4">
    <source>
        <dbReference type="ARBA" id="ARBA00022583"/>
    </source>
</evidence>
<reference evidence="10" key="1">
    <citation type="submission" date="2024-03" db="EMBL/GenBank/DDBJ databases">
        <title>WGS assembly of Saponaria officinalis var. Norfolk2.</title>
        <authorList>
            <person name="Jenkins J."/>
            <person name="Shu S."/>
            <person name="Grimwood J."/>
            <person name="Barry K."/>
            <person name="Goodstein D."/>
            <person name="Schmutz J."/>
            <person name="Leebens-Mack J."/>
            <person name="Osbourn A."/>
        </authorList>
    </citation>
    <scope>NUCLEOTIDE SEQUENCE [LARGE SCALE GENOMIC DNA]</scope>
    <source>
        <strain evidence="10">JIC</strain>
    </source>
</reference>
<dbReference type="InterPro" id="IPR011417">
    <property type="entry name" value="ANTH_dom"/>
</dbReference>
<dbReference type="EMBL" id="JBDFQZ010000012">
    <property type="protein sequence ID" value="KAK9671821.1"/>
    <property type="molecule type" value="Genomic_DNA"/>
</dbReference>
<name>A0AAW1H585_SAPOF</name>
<dbReference type="GO" id="GO:0006900">
    <property type="term" value="P:vesicle budding from membrane"/>
    <property type="evidence" value="ECO:0007669"/>
    <property type="project" value="TreeGrafter"/>
</dbReference>
<keyword evidence="11" id="KW-1185">Reference proteome</keyword>
<dbReference type="InterPro" id="IPR013809">
    <property type="entry name" value="ENTH"/>
</dbReference>
<dbReference type="PANTHER" id="PTHR22951">
    <property type="entry name" value="CLATHRIN ASSEMBLY PROTEIN"/>
    <property type="match status" value="1"/>
</dbReference>
<dbReference type="SUPFAM" id="SSF89009">
    <property type="entry name" value="GAT-like domain"/>
    <property type="match status" value="1"/>
</dbReference>
<keyword evidence="4" id="KW-0254">Endocytosis</keyword>
<comment type="subcellular location">
    <subcellularLocation>
        <location evidence="1">Cytoplasmic vesicle</location>
        <location evidence="1">Clathrin-coated vesicle</location>
    </subcellularLocation>
    <subcellularLocation>
        <location evidence="2">Golgi apparatus</location>
    </subcellularLocation>
    <subcellularLocation>
        <location evidence="3">Membrane</location>
        <location evidence="3">Clathrin-coated pit</location>
    </subcellularLocation>
</comment>
<dbReference type="PANTHER" id="PTHR22951:SF19">
    <property type="entry name" value="OS08G0467300 PROTEIN"/>
    <property type="match status" value="1"/>
</dbReference>
<dbReference type="InterPro" id="IPR045192">
    <property type="entry name" value="AP180-like"/>
</dbReference>
<dbReference type="InterPro" id="IPR014712">
    <property type="entry name" value="ANTH_dom_sf"/>
</dbReference>
<dbReference type="InterPro" id="IPR048050">
    <property type="entry name" value="ANTH_N_plant"/>
</dbReference>
<dbReference type="SUPFAM" id="SSF48464">
    <property type="entry name" value="ENTH/VHS domain"/>
    <property type="match status" value="1"/>
</dbReference>
<accession>A0AAW1H585</accession>
<proteinExistence type="predicted"/>
<keyword evidence="5" id="KW-0333">Golgi apparatus</keyword>
<dbReference type="GO" id="GO:0005794">
    <property type="term" value="C:Golgi apparatus"/>
    <property type="evidence" value="ECO:0007669"/>
    <property type="project" value="UniProtKB-SubCell"/>
</dbReference>
<dbReference type="Gene3D" id="1.20.58.150">
    <property type="entry name" value="ANTH domain"/>
    <property type="match status" value="1"/>
</dbReference>
<evidence type="ECO:0000256" key="3">
    <source>
        <dbReference type="ARBA" id="ARBA00004600"/>
    </source>
</evidence>
<evidence type="ECO:0000259" key="9">
    <source>
        <dbReference type="PROSITE" id="PS50942"/>
    </source>
</evidence>
<feature type="domain" description="ENTH" evidence="9">
    <location>
        <begin position="27"/>
        <end position="162"/>
    </location>
</feature>
<dbReference type="Proteomes" id="UP001443914">
    <property type="component" value="Unassembled WGS sequence"/>
</dbReference>
<dbReference type="GO" id="GO:0072583">
    <property type="term" value="P:clathrin-dependent endocytosis"/>
    <property type="evidence" value="ECO:0007669"/>
    <property type="project" value="InterPro"/>
</dbReference>
<evidence type="ECO:0000256" key="1">
    <source>
        <dbReference type="ARBA" id="ARBA00004132"/>
    </source>
</evidence>
<dbReference type="GO" id="GO:0005545">
    <property type="term" value="F:1-phosphatidylinositol binding"/>
    <property type="evidence" value="ECO:0007669"/>
    <property type="project" value="InterPro"/>
</dbReference>
<comment type="caution">
    <text evidence="10">The sequence shown here is derived from an EMBL/GenBank/DDBJ whole genome shotgun (WGS) entry which is preliminary data.</text>
</comment>
<dbReference type="PROSITE" id="PS50942">
    <property type="entry name" value="ENTH"/>
    <property type="match status" value="1"/>
</dbReference>
<evidence type="ECO:0000256" key="7">
    <source>
        <dbReference type="ARBA" id="ARBA00023176"/>
    </source>
</evidence>
<evidence type="ECO:0000256" key="2">
    <source>
        <dbReference type="ARBA" id="ARBA00004555"/>
    </source>
</evidence>
<dbReference type="AlphaFoldDB" id="A0AAW1H585"/>
<evidence type="ECO:0000313" key="10">
    <source>
        <dbReference type="EMBL" id="KAK9671821.1"/>
    </source>
</evidence>
<dbReference type="GO" id="GO:0005905">
    <property type="term" value="C:clathrin-coated pit"/>
    <property type="evidence" value="ECO:0007669"/>
    <property type="project" value="UniProtKB-SubCell"/>
</dbReference>
<keyword evidence="7" id="KW-0168">Coated pit</keyword>
<dbReference type="GO" id="GO:0005546">
    <property type="term" value="F:phosphatidylinositol-4,5-bisphosphate binding"/>
    <property type="evidence" value="ECO:0007669"/>
    <property type="project" value="TreeGrafter"/>
</dbReference>
<evidence type="ECO:0000313" key="11">
    <source>
        <dbReference type="Proteomes" id="UP001443914"/>
    </source>
</evidence>
<dbReference type="GO" id="GO:0030136">
    <property type="term" value="C:clathrin-coated vesicle"/>
    <property type="evidence" value="ECO:0007669"/>
    <property type="project" value="UniProtKB-SubCell"/>
</dbReference>
<dbReference type="Gene3D" id="1.25.40.90">
    <property type="match status" value="1"/>
</dbReference>
<dbReference type="CDD" id="cd16987">
    <property type="entry name" value="ANTH_N_AP180_plant"/>
    <property type="match status" value="1"/>
</dbReference>
<evidence type="ECO:0000256" key="6">
    <source>
        <dbReference type="ARBA" id="ARBA00023136"/>
    </source>
</evidence>
<evidence type="ECO:0000256" key="5">
    <source>
        <dbReference type="ARBA" id="ARBA00023034"/>
    </source>
</evidence>
<dbReference type="GO" id="GO:0048268">
    <property type="term" value="P:clathrin coat assembly"/>
    <property type="evidence" value="ECO:0007669"/>
    <property type="project" value="InterPro"/>
</dbReference>
<sequence>MKKLWKRAAGKIKDRNSIWVATFASRNSGHRQPDLEAAVIKATSHDDSYVDYKNAQRVFTWVRTSPTHLIVFLWALTRRAQRTRNWIVALKSIILLHGVLCTKAPGTRKIGRLPFDLSSFEDQGSRGRPRTQFLRAYFAFCDLKSVILSSEMKDGMAMAGEAGGAAETGAGTVLVRVQRWQDLLDAVMEVRPYGGGITNNVVVLEVMDCMVIEVFELYSKICDGIAKALMKIYKEKVGKEEASMALDILHKASKQGRDLSDYFHFCTKIGILHLTECPKIQQMSEDDFFELKRIINGDTDEIEESRSVKDDNMEGALIVVDERREIVEHQGINKPSLKTVITDKWVMFDEEINKGANAGDLKDPFEASLNFPPAIQFLNPFVDYGGTPPSQLRISLL</sequence>
<keyword evidence="6" id="KW-0472">Membrane</keyword>
<keyword evidence="8" id="KW-0968">Cytoplasmic vesicle</keyword>
<dbReference type="GO" id="GO:0032050">
    <property type="term" value="F:clathrin heavy chain binding"/>
    <property type="evidence" value="ECO:0007669"/>
    <property type="project" value="TreeGrafter"/>
</dbReference>
<dbReference type="InterPro" id="IPR008942">
    <property type="entry name" value="ENTH_VHS"/>
</dbReference>
<dbReference type="Pfam" id="PF07651">
    <property type="entry name" value="ANTH"/>
    <property type="match status" value="1"/>
</dbReference>
<gene>
    <name evidence="10" type="ORF">RND81_12G056800</name>
</gene>